<keyword evidence="1" id="KW-0732">Signal</keyword>
<dbReference type="Proteomes" id="UP001305779">
    <property type="component" value="Unassembled WGS sequence"/>
</dbReference>
<comment type="caution">
    <text evidence="3">The sequence shown here is derived from an EMBL/GenBank/DDBJ whole genome shotgun (WGS) entry which is preliminary data.</text>
</comment>
<sequence length="243" mass="27434">MFSLSKILAFLLAAVCLAPAQEYEGPRNVTCTEDQKYLIQAAIAGGRDIVNSVLALRTLGEFPEDMSQMTASVNDFERKYFGGPGHGDRQFIIDMFTFVNNSWDQRTWSCPDSCKDVRARAFVKAKYPTTVFICPYWFERGTHASALYNNSIHAELWTSRDSVLIHEMLHTNFDANGKMIIRDQVMPKCIHKSPCKAYGSEKAHVLSVDAPDRALRNADNYMFYALDLMRVQQNALRAVSGKA</sequence>
<keyword evidence="4" id="KW-1185">Reference proteome</keyword>
<feature type="signal peptide" evidence="1">
    <location>
        <begin position="1"/>
        <end position="20"/>
    </location>
</feature>
<dbReference type="SUPFAM" id="SSF55486">
    <property type="entry name" value="Metalloproteases ('zincins'), catalytic domain"/>
    <property type="match status" value="1"/>
</dbReference>
<feature type="domain" description="Lysine-specific metallo-endopeptidase" evidence="2">
    <location>
        <begin position="80"/>
        <end position="225"/>
    </location>
</feature>
<organism evidence="3 4">
    <name type="scientific">Zasmidium cellare</name>
    <name type="common">Wine cellar mold</name>
    <name type="synonym">Racodium cellare</name>
    <dbReference type="NCBI Taxonomy" id="395010"/>
    <lineage>
        <taxon>Eukaryota</taxon>
        <taxon>Fungi</taxon>
        <taxon>Dikarya</taxon>
        <taxon>Ascomycota</taxon>
        <taxon>Pezizomycotina</taxon>
        <taxon>Dothideomycetes</taxon>
        <taxon>Dothideomycetidae</taxon>
        <taxon>Mycosphaerellales</taxon>
        <taxon>Mycosphaerellaceae</taxon>
        <taxon>Zasmidium</taxon>
    </lineage>
</organism>
<evidence type="ECO:0000313" key="3">
    <source>
        <dbReference type="EMBL" id="KAK4503788.1"/>
    </source>
</evidence>
<dbReference type="EMBL" id="JAXOVC010000003">
    <property type="protein sequence ID" value="KAK4503788.1"/>
    <property type="molecule type" value="Genomic_DNA"/>
</dbReference>
<reference evidence="3 4" key="1">
    <citation type="journal article" date="2023" name="G3 (Bethesda)">
        <title>A chromosome-level genome assembly of Zasmidium syzygii isolated from banana leaves.</title>
        <authorList>
            <person name="van Westerhoven A.C."/>
            <person name="Mehrabi R."/>
            <person name="Talebi R."/>
            <person name="Steentjes M.B.F."/>
            <person name="Corcolon B."/>
            <person name="Chong P.A."/>
            <person name="Kema G.H.J."/>
            <person name="Seidl M.F."/>
        </authorList>
    </citation>
    <scope>NUCLEOTIDE SEQUENCE [LARGE SCALE GENOMIC DNA]</scope>
    <source>
        <strain evidence="3 4">P124</strain>
    </source>
</reference>
<dbReference type="Pfam" id="PF14521">
    <property type="entry name" value="Aspzincin_M35"/>
    <property type="match status" value="1"/>
</dbReference>
<gene>
    <name evidence="3" type="ORF">PRZ48_004703</name>
</gene>
<evidence type="ECO:0000259" key="2">
    <source>
        <dbReference type="Pfam" id="PF14521"/>
    </source>
</evidence>
<accession>A0ABR0ERQ6</accession>
<name>A0ABR0ERQ6_ZASCE</name>
<feature type="chain" id="PRO_5047088671" description="Lysine-specific metallo-endopeptidase domain-containing protein" evidence="1">
    <location>
        <begin position="21"/>
        <end position="243"/>
    </location>
</feature>
<dbReference type="InterPro" id="IPR029463">
    <property type="entry name" value="Lys_MEP"/>
</dbReference>
<evidence type="ECO:0000313" key="4">
    <source>
        <dbReference type="Proteomes" id="UP001305779"/>
    </source>
</evidence>
<evidence type="ECO:0000256" key="1">
    <source>
        <dbReference type="SAM" id="SignalP"/>
    </source>
</evidence>
<dbReference type="Gene3D" id="3.40.390.10">
    <property type="entry name" value="Collagenase (Catalytic Domain)"/>
    <property type="match status" value="1"/>
</dbReference>
<dbReference type="InterPro" id="IPR024079">
    <property type="entry name" value="MetalloPept_cat_dom_sf"/>
</dbReference>
<protein>
    <recommendedName>
        <fullName evidence="2">Lysine-specific metallo-endopeptidase domain-containing protein</fullName>
    </recommendedName>
</protein>
<proteinExistence type="predicted"/>